<name>A0A941ECL6_9ACTN</name>
<gene>
    <name evidence="2" type="ORF">KDK95_16950</name>
</gene>
<feature type="compositionally biased region" description="Basic residues" evidence="1">
    <location>
        <begin position="21"/>
        <end position="33"/>
    </location>
</feature>
<dbReference type="RefSeq" id="WP_212519146.1">
    <property type="nucleotide sequence ID" value="NZ_JAGSOH010000047.1"/>
</dbReference>
<sequence length="52" mass="5768">MARSSSTHSSGASRTPAPRTGTRRVTVRRHRGRREPAPLDLRTPSGRKTLPF</sequence>
<evidence type="ECO:0000313" key="2">
    <source>
        <dbReference type="EMBL" id="MBR7828007.1"/>
    </source>
</evidence>
<dbReference type="EMBL" id="JAGSOH010000047">
    <property type="protein sequence ID" value="MBR7828007.1"/>
    <property type="molecule type" value="Genomic_DNA"/>
</dbReference>
<comment type="caution">
    <text evidence="2">The sequence shown here is derived from an EMBL/GenBank/DDBJ whole genome shotgun (WGS) entry which is preliminary data.</text>
</comment>
<evidence type="ECO:0000256" key="1">
    <source>
        <dbReference type="SAM" id="MobiDB-lite"/>
    </source>
</evidence>
<evidence type="ECO:0000313" key="3">
    <source>
        <dbReference type="Proteomes" id="UP000676325"/>
    </source>
</evidence>
<feature type="compositionally biased region" description="Low complexity" evidence="1">
    <location>
        <begin position="1"/>
        <end position="20"/>
    </location>
</feature>
<proteinExistence type="predicted"/>
<reference evidence="2" key="1">
    <citation type="submission" date="2021-04" db="EMBL/GenBank/DDBJ databases">
        <title>Genome based classification of Actinospica acidithermotolerans sp. nov., an actinobacterium isolated from an Indonesian hot spring.</title>
        <authorList>
            <person name="Kusuma A.B."/>
            <person name="Putra K.E."/>
            <person name="Nafisah S."/>
            <person name="Loh J."/>
            <person name="Nouioui I."/>
            <person name="Goodfellow M."/>
        </authorList>
    </citation>
    <scope>NUCLEOTIDE SEQUENCE</scope>
    <source>
        <strain evidence="2">MGRD01-02</strain>
    </source>
</reference>
<accession>A0A941ECL6</accession>
<organism evidence="2 3">
    <name type="scientific">Actinospica acidithermotolerans</name>
    <dbReference type="NCBI Taxonomy" id="2828514"/>
    <lineage>
        <taxon>Bacteria</taxon>
        <taxon>Bacillati</taxon>
        <taxon>Actinomycetota</taxon>
        <taxon>Actinomycetes</taxon>
        <taxon>Catenulisporales</taxon>
        <taxon>Actinospicaceae</taxon>
        <taxon>Actinospica</taxon>
    </lineage>
</organism>
<dbReference type="AlphaFoldDB" id="A0A941ECL6"/>
<protein>
    <submittedName>
        <fullName evidence="2">Uncharacterized protein</fullName>
    </submittedName>
</protein>
<feature type="region of interest" description="Disordered" evidence="1">
    <location>
        <begin position="1"/>
        <end position="52"/>
    </location>
</feature>
<keyword evidence="3" id="KW-1185">Reference proteome</keyword>
<dbReference type="Proteomes" id="UP000676325">
    <property type="component" value="Unassembled WGS sequence"/>
</dbReference>